<dbReference type="EMBL" id="JACHVZ010000006">
    <property type="protein sequence ID" value="MBB2928028.1"/>
    <property type="molecule type" value="Genomic_DNA"/>
</dbReference>
<accession>A0ABR6FKS0</accession>
<dbReference type="RefSeq" id="WP_133253663.1">
    <property type="nucleotide sequence ID" value="NZ_JACHVZ010000006.1"/>
</dbReference>
<organism evidence="1 2">
    <name type="scientific">Paraburkholderia silvatlantica</name>
    <dbReference type="NCBI Taxonomy" id="321895"/>
    <lineage>
        <taxon>Bacteria</taxon>
        <taxon>Pseudomonadati</taxon>
        <taxon>Pseudomonadota</taxon>
        <taxon>Betaproteobacteria</taxon>
        <taxon>Burkholderiales</taxon>
        <taxon>Burkholderiaceae</taxon>
        <taxon>Paraburkholderia</taxon>
    </lineage>
</organism>
<reference evidence="1 2" key="1">
    <citation type="submission" date="2020-08" db="EMBL/GenBank/DDBJ databases">
        <title>Genomic Encyclopedia of Type Strains, Phase IV (KMG-V): Genome sequencing to study the core and pangenomes of soil and plant-associated prokaryotes.</title>
        <authorList>
            <person name="Whitman W."/>
        </authorList>
    </citation>
    <scope>NUCLEOTIDE SEQUENCE [LARGE SCALE GENOMIC DNA]</scope>
    <source>
        <strain evidence="1 2">SRMrh-85</strain>
    </source>
</reference>
<comment type="caution">
    <text evidence="1">The sequence shown here is derived from an EMBL/GenBank/DDBJ whole genome shotgun (WGS) entry which is preliminary data.</text>
</comment>
<protein>
    <submittedName>
        <fullName evidence="1">Uncharacterized protein</fullName>
    </submittedName>
</protein>
<sequence length="243" mass="26811">MNLLNSSAVEMLPEPVRALAERLGCESTGGAPTVRLSQIGRLRSGANASWTQYRASQTIASDECRFSWIARTGLFGLVRIEDALDHGTGRLTVTALGCLPVMRAPTCAALDRSEMMRYLAEIVWAPDAILRNRQLQWDVSGDRFLAVSCRTSGPPATVTFALDENGRIAVVKAADRPMFVAGGFRPACWFGRVFDYRRHAGYWLPFRAAVGWEIDGQPVVCWEGQLVEWVAYSEENGVRPQAS</sequence>
<proteinExistence type="predicted"/>
<dbReference type="Pfam" id="PF20181">
    <property type="entry name" value="DUF6544"/>
    <property type="match status" value="1"/>
</dbReference>
<evidence type="ECO:0000313" key="2">
    <source>
        <dbReference type="Proteomes" id="UP000533533"/>
    </source>
</evidence>
<name>A0ABR6FKS0_9BURK</name>
<dbReference type="InterPro" id="IPR046674">
    <property type="entry name" value="DUF6544"/>
</dbReference>
<dbReference type="Proteomes" id="UP000533533">
    <property type="component" value="Unassembled WGS sequence"/>
</dbReference>
<evidence type="ECO:0000313" key="1">
    <source>
        <dbReference type="EMBL" id="MBB2928028.1"/>
    </source>
</evidence>
<keyword evidence="2" id="KW-1185">Reference proteome</keyword>
<gene>
    <name evidence="1" type="ORF">FHX59_002449</name>
</gene>